<evidence type="ECO:0000313" key="1">
    <source>
        <dbReference type="EMBL" id="KGE88403.1"/>
    </source>
</evidence>
<comment type="caution">
    <text evidence="1">The sequence shown here is derived from an EMBL/GenBank/DDBJ whole genome shotgun (WGS) entry which is preliminary data.</text>
</comment>
<reference evidence="1 2" key="1">
    <citation type="journal article" date="2014" name="Int. J. Syst. Evol. Microbiol.">
        <title>Phaeodactylibacter xiamenensis gen. nov., sp. nov., a member of the family Saprospiraceae isolated from the marine alga Phaeodactylum tricornutum.</title>
        <authorList>
            <person name="Chen Z.Jr."/>
            <person name="Lei X."/>
            <person name="Lai Q."/>
            <person name="Li Y."/>
            <person name="Zhang B."/>
            <person name="Zhang J."/>
            <person name="Zhang H."/>
            <person name="Yang L."/>
            <person name="Zheng W."/>
            <person name="Tian Y."/>
            <person name="Yu Z."/>
            <person name="Xu H.Jr."/>
            <person name="Zheng T."/>
        </authorList>
    </citation>
    <scope>NUCLEOTIDE SEQUENCE [LARGE SCALE GENOMIC DNA]</scope>
    <source>
        <strain evidence="1 2">KD52</strain>
    </source>
</reference>
<name>A0A098S9S2_9BACT</name>
<evidence type="ECO:0008006" key="3">
    <source>
        <dbReference type="Google" id="ProtNLM"/>
    </source>
</evidence>
<dbReference type="OrthoDB" id="116151at2"/>
<protein>
    <recommendedName>
        <fullName evidence="3">BioF2-like acetyltransferase domain-containing protein</fullName>
    </recommendedName>
</protein>
<dbReference type="EMBL" id="JPOS01000019">
    <property type="protein sequence ID" value="KGE88403.1"/>
    <property type="molecule type" value="Genomic_DNA"/>
</dbReference>
<proteinExistence type="predicted"/>
<dbReference type="Proteomes" id="UP000029736">
    <property type="component" value="Unassembled WGS sequence"/>
</dbReference>
<dbReference type="RefSeq" id="WP_044219064.1">
    <property type="nucleotide sequence ID" value="NZ_JBKAGJ010000017.1"/>
</dbReference>
<organism evidence="1 2">
    <name type="scientific">Phaeodactylibacter xiamenensis</name>
    <dbReference type="NCBI Taxonomy" id="1524460"/>
    <lineage>
        <taxon>Bacteria</taxon>
        <taxon>Pseudomonadati</taxon>
        <taxon>Bacteroidota</taxon>
        <taxon>Saprospiria</taxon>
        <taxon>Saprospirales</taxon>
        <taxon>Haliscomenobacteraceae</taxon>
        <taxon>Phaeodactylibacter</taxon>
    </lineage>
</organism>
<gene>
    <name evidence="1" type="ORF">IX84_09430</name>
</gene>
<accession>A0A098S9S2</accession>
<dbReference type="STRING" id="1524460.IX84_09430"/>
<evidence type="ECO:0000313" key="2">
    <source>
        <dbReference type="Proteomes" id="UP000029736"/>
    </source>
</evidence>
<sequence>MEIKFVPRGEIDKVKWNSCVHYATNGNIFGYMWYLDHIAKDWDALVEGDYESVFPLVWRLGRISGKELHQPALIRELGIYSIHVLSKPRVERFLAAIPEQYQHISIYLNEQNPIPDGSRFKVEKQTNYQLFLNRAYEEITDGYSRPLMEKLQLAEDAGLVLTSSMKPEQIAGFYKKYRPRRQQSEEVFHGMQRVMYNALHRGWGFASSVLDTDANPLAVNFFLYSHGKVISFMPVVSPEGKAVGALPHLFNGLVRQHAGRPVILDFNVSGNNQMAIDFGAKTNPFFKIQLNKRRFIWF</sequence>
<keyword evidence="2" id="KW-1185">Reference proteome</keyword>
<dbReference type="AlphaFoldDB" id="A0A098S9S2"/>